<dbReference type="AlphaFoldDB" id="A0A5B9M9J9"/>
<dbReference type="InterPro" id="IPR003718">
    <property type="entry name" value="OsmC/Ohr_fam"/>
</dbReference>
<dbReference type="KEGG" id="smam:Mal15_13930"/>
<protein>
    <submittedName>
        <fullName evidence="1">OsmC-like protein</fullName>
    </submittedName>
</protein>
<dbReference type="RefSeq" id="WP_147867047.1">
    <property type="nucleotide sequence ID" value="NZ_CP036264.1"/>
</dbReference>
<dbReference type="PANTHER" id="PTHR39624">
    <property type="entry name" value="PROTEIN INVOLVED IN RIMO-MEDIATED BETA-METHYLTHIOLATION OF RIBOSOMAL PROTEIN S12 YCAO"/>
    <property type="match status" value="1"/>
</dbReference>
<evidence type="ECO:0000313" key="1">
    <source>
        <dbReference type="EMBL" id="QEF97353.1"/>
    </source>
</evidence>
<evidence type="ECO:0000313" key="2">
    <source>
        <dbReference type="Proteomes" id="UP000321353"/>
    </source>
</evidence>
<dbReference type="EMBL" id="CP036264">
    <property type="protein sequence ID" value="QEF97353.1"/>
    <property type="molecule type" value="Genomic_DNA"/>
</dbReference>
<dbReference type="InterPro" id="IPR036102">
    <property type="entry name" value="OsmC/Ohrsf"/>
</dbReference>
<dbReference type="SUPFAM" id="SSF82784">
    <property type="entry name" value="OsmC-like"/>
    <property type="match status" value="1"/>
</dbReference>
<accession>A0A5B9M9J9</accession>
<gene>
    <name evidence="1" type="ORF">Mal15_13930</name>
</gene>
<dbReference type="Pfam" id="PF02566">
    <property type="entry name" value="OsmC"/>
    <property type="match status" value="1"/>
</dbReference>
<keyword evidence="2" id="KW-1185">Reference proteome</keyword>
<name>A0A5B9M9J9_9BACT</name>
<sequence length="138" mass="14679">MAVEIHVVYTGQLGCTATHGPSQTTLITDAPLDNGGKGESFSPTDLVAAALGSCVLTILGLVAERHELDIKGTEVRVVKEMIQKPVRRIGSLRTVVTMSAAAVSEAAMRDRLESAARKCPVHQSLHPDIDAAIEFVYV</sequence>
<organism evidence="1 2">
    <name type="scientific">Stieleria maiorica</name>
    <dbReference type="NCBI Taxonomy" id="2795974"/>
    <lineage>
        <taxon>Bacteria</taxon>
        <taxon>Pseudomonadati</taxon>
        <taxon>Planctomycetota</taxon>
        <taxon>Planctomycetia</taxon>
        <taxon>Pirellulales</taxon>
        <taxon>Pirellulaceae</taxon>
        <taxon>Stieleria</taxon>
    </lineage>
</organism>
<dbReference type="InterPro" id="IPR015946">
    <property type="entry name" value="KH_dom-like_a/b"/>
</dbReference>
<dbReference type="Proteomes" id="UP000321353">
    <property type="component" value="Chromosome"/>
</dbReference>
<dbReference type="PANTHER" id="PTHR39624:SF2">
    <property type="entry name" value="OSMC-LIKE PROTEIN"/>
    <property type="match status" value="1"/>
</dbReference>
<proteinExistence type="predicted"/>
<reference evidence="1 2" key="1">
    <citation type="submission" date="2019-02" db="EMBL/GenBank/DDBJ databases">
        <title>Planctomycetal bacteria perform biofilm scaping via a novel small molecule.</title>
        <authorList>
            <person name="Jeske O."/>
            <person name="Boedeker C."/>
            <person name="Wiegand S."/>
            <person name="Breitling P."/>
            <person name="Kallscheuer N."/>
            <person name="Jogler M."/>
            <person name="Rohde M."/>
            <person name="Petersen J."/>
            <person name="Medema M.H."/>
            <person name="Surup F."/>
            <person name="Jogler C."/>
        </authorList>
    </citation>
    <scope>NUCLEOTIDE SEQUENCE [LARGE SCALE GENOMIC DNA]</scope>
    <source>
        <strain evidence="1 2">Mal15</strain>
    </source>
</reference>
<dbReference type="Gene3D" id="3.30.300.20">
    <property type="match status" value="1"/>
</dbReference>